<dbReference type="PANTHER" id="PTHR11002">
    <property type="entry name" value="CARBONIC ANHYDRASE"/>
    <property type="match status" value="1"/>
</dbReference>
<reference evidence="4 5" key="1">
    <citation type="submission" date="2019-03" db="EMBL/GenBank/DDBJ databases">
        <title>Draft genome sequences of novel Actinobacteria.</title>
        <authorList>
            <person name="Sahin N."/>
            <person name="Ay H."/>
            <person name="Saygin H."/>
        </authorList>
    </citation>
    <scope>NUCLEOTIDE SEQUENCE [LARGE SCALE GENOMIC DNA]</scope>
    <source>
        <strain evidence="4 5">7K502</strain>
    </source>
</reference>
<proteinExistence type="inferred from homology"/>
<dbReference type="Gene3D" id="3.40.1050.10">
    <property type="entry name" value="Carbonic anhydrase"/>
    <property type="match status" value="1"/>
</dbReference>
<comment type="similarity">
    <text evidence="1">Belongs to the beta-class carbonic anhydrase family.</text>
</comment>
<feature type="binding site" evidence="3">
    <location>
        <position position="131"/>
    </location>
    <ligand>
        <name>Zn(2+)</name>
        <dbReference type="ChEBI" id="CHEBI:29105"/>
    </ligand>
</feature>
<dbReference type="SMART" id="SM00947">
    <property type="entry name" value="Pro_CA"/>
    <property type="match status" value="1"/>
</dbReference>
<comment type="caution">
    <text evidence="4">The sequence shown here is derived from an EMBL/GenBank/DDBJ whole genome shotgun (WGS) entry which is preliminary data.</text>
</comment>
<dbReference type="PANTHER" id="PTHR11002:SF79">
    <property type="entry name" value="CARBONIC ANHYDRASE 2"/>
    <property type="match status" value="1"/>
</dbReference>
<sequence>MSGASTVAGVGMSACAPRQVPVTSTAPVELPGAETAWRQLLDGNARFDEGRATHPHQTAEGRQSLVAEQHPFACVIACADSCVGPEVVSDERLGDLFVIRSAGAVLDGDVVGSGEYAVEQLRVPLIVVVRHAGCGAVEAAIDVVAGRDQVTDGVSYWCAASRPRSERCRRRSIRSSSSMRA</sequence>
<organism evidence="4 5">
    <name type="scientific">Saccharopolyspora elongata</name>
    <dbReference type="NCBI Taxonomy" id="2530387"/>
    <lineage>
        <taxon>Bacteria</taxon>
        <taxon>Bacillati</taxon>
        <taxon>Actinomycetota</taxon>
        <taxon>Actinomycetes</taxon>
        <taxon>Pseudonocardiales</taxon>
        <taxon>Pseudonocardiaceae</taxon>
        <taxon>Saccharopolyspora</taxon>
    </lineage>
</organism>
<evidence type="ECO:0000256" key="2">
    <source>
        <dbReference type="ARBA" id="ARBA00024993"/>
    </source>
</evidence>
<dbReference type="GO" id="GO:0004089">
    <property type="term" value="F:carbonate dehydratase activity"/>
    <property type="evidence" value="ECO:0007669"/>
    <property type="project" value="InterPro"/>
</dbReference>
<feature type="binding site" evidence="3">
    <location>
        <position position="78"/>
    </location>
    <ligand>
        <name>Zn(2+)</name>
        <dbReference type="ChEBI" id="CHEBI:29105"/>
    </ligand>
</feature>
<feature type="binding site" evidence="3">
    <location>
        <position position="134"/>
    </location>
    <ligand>
        <name>Zn(2+)</name>
        <dbReference type="ChEBI" id="CHEBI:29105"/>
    </ligand>
</feature>
<dbReference type="InterPro" id="IPR001765">
    <property type="entry name" value="Carbonic_anhydrase"/>
</dbReference>
<evidence type="ECO:0000256" key="3">
    <source>
        <dbReference type="PIRSR" id="PIRSR601765-1"/>
    </source>
</evidence>
<dbReference type="InterPro" id="IPR036874">
    <property type="entry name" value="Carbonic_anhydrase_sf"/>
</dbReference>
<dbReference type="EMBL" id="SMKW01000143">
    <property type="protein sequence ID" value="TDD34455.1"/>
    <property type="molecule type" value="Genomic_DNA"/>
</dbReference>
<evidence type="ECO:0000256" key="1">
    <source>
        <dbReference type="ARBA" id="ARBA00006217"/>
    </source>
</evidence>
<comment type="function">
    <text evidence="2">Catalyzes the reversible hydration of carbon dioxide to form bicarbonate.</text>
</comment>
<dbReference type="GO" id="GO:0008270">
    <property type="term" value="F:zinc ion binding"/>
    <property type="evidence" value="ECO:0007669"/>
    <property type="project" value="InterPro"/>
</dbReference>
<dbReference type="Proteomes" id="UP000294947">
    <property type="component" value="Unassembled WGS sequence"/>
</dbReference>
<evidence type="ECO:0000313" key="5">
    <source>
        <dbReference type="Proteomes" id="UP000294947"/>
    </source>
</evidence>
<gene>
    <name evidence="4" type="ORF">E1288_44420</name>
</gene>
<keyword evidence="5" id="KW-1185">Reference proteome</keyword>
<protein>
    <submittedName>
        <fullName evidence="4">Carbonic anhydrase</fullName>
    </submittedName>
</protein>
<keyword evidence="3" id="KW-0862">Zinc</keyword>
<comment type="cofactor">
    <cofactor evidence="3">
        <name>Zn(2+)</name>
        <dbReference type="ChEBI" id="CHEBI:29105"/>
    </cofactor>
    <text evidence="3">Binds 1 zinc ion per subunit.</text>
</comment>
<feature type="binding site" evidence="3">
    <location>
        <position position="80"/>
    </location>
    <ligand>
        <name>Zn(2+)</name>
        <dbReference type="ChEBI" id="CHEBI:29105"/>
    </ligand>
</feature>
<name>A0A4R4XT28_9PSEU</name>
<evidence type="ECO:0000313" key="4">
    <source>
        <dbReference type="EMBL" id="TDD34455.1"/>
    </source>
</evidence>
<dbReference type="OrthoDB" id="9797527at2"/>
<keyword evidence="3" id="KW-0479">Metal-binding</keyword>
<dbReference type="SUPFAM" id="SSF53056">
    <property type="entry name" value="beta-carbonic anhydrase, cab"/>
    <property type="match status" value="1"/>
</dbReference>
<dbReference type="AlphaFoldDB" id="A0A4R4XT28"/>
<dbReference type="Pfam" id="PF00484">
    <property type="entry name" value="Pro_CA"/>
    <property type="match status" value="1"/>
</dbReference>
<accession>A0A4R4XT28</accession>